<dbReference type="InParanoid" id="A0A6C2YU87"/>
<reference evidence="9" key="1">
    <citation type="submission" date="2019-04" db="EMBL/GenBank/DDBJ databases">
        <authorList>
            <consortium name="Science for Life Laboratories"/>
        </authorList>
    </citation>
    <scope>NUCLEOTIDE SEQUENCE</scope>
    <source>
        <strain evidence="9">MBLW1</strain>
    </source>
</reference>
<dbReference type="AlphaFoldDB" id="A0A6C2YU87"/>
<dbReference type="PANTHER" id="PTHR21368">
    <property type="entry name" value="50S RIBOSOMAL PROTEIN L9"/>
    <property type="match status" value="1"/>
</dbReference>
<feature type="domain" description="Ribosomal protein L9" evidence="8">
    <location>
        <begin position="30"/>
        <end position="57"/>
    </location>
</feature>
<keyword evidence="5 7" id="KW-0687">Ribonucleoprotein</keyword>
<proteinExistence type="inferred from homology"/>
<protein>
    <recommendedName>
        <fullName evidence="6 7">Large ribosomal subunit protein bL9</fullName>
    </recommendedName>
</protein>
<dbReference type="GO" id="GO:0003735">
    <property type="term" value="F:structural constituent of ribosome"/>
    <property type="evidence" value="ECO:0007669"/>
    <property type="project" value="InterPro"/>
</dbReference>
<dbReference type="Pfam" id="PF01281">
    <property type="entry name" value="Ribosomal_L9_N"/>
    <property type="match status" value="1"/>
</dbReference>
<dbReference type="GO" id="GO:0005840">
    <property type="term" value="C:ribosome"/>
    <property type="evidence" value="ECO:0007669"/>
    <property type="project" value="UniProtKB-KW"/>
</dbReference>
<name>A0A6C2YU87_9BACT</name>
<evidence type="ECO:0000256" key="7">
    <source>
        <dbReference type="HAMAP-Rule" id="MF_00503"/>
    </source>
</evidence>
<dbReference type="FunCoup" id="A0A6C2YU87">
    <property type="interactions" value="628"/>
</dbReference>
<dbReference type="InterPro" id="IPR036791">
    <property type="entry name" value="Ribosomal_bL9_C_sf"/>
</dbReference>
<dbReference type="PROSITE" id="PS00651">
    <property type="entry name" value="RIBOSOMAL_L9"/>
    <property type="match status" value="1"/>
</dbReference>
<dbReference type="EMBL" id="LR593887">
    <property type="protein sequence ID" value="VTS07173.1"/>
    <property type="molecule type" value="Genomic_DNA"/>
</dbReference>
<accession>A0A6C2YU87</accession>
<keyword evidence="2 7" id="KW-0699">rRNA-binding</keyword>
<dbReference type="NCBIfam" id="TIGR00158">
    <property type="entry name" value="L9"/>
    <property type="match status" value="1"/>
</dbReference>
<dbReference type="GO" id="GO:1990904">
    <property type="term" value="C:ribonucleoprotein complex"/>
    <property type="evidence" value="ECO:0007669"/>
    <property type="project" value="UniProtKB-KW"/>
</dbReference>
<dbReference type="HAMAP" id="MF_00503">
    <property type="entry name" value="Ribosomal_bL9"/>
    <property type="match status" value="1"/>
</dbReference>
<dbReference type="GO" id="GO:0019843">
    <property type="term" value="F:rRNA binding"/>
    <property type="evidence" value="ECO:0007669"/>
    <property type="project" value="UniProtKB-UniRule"/>
</dbReference>
<keyword evidence="3 7" id="KW-0694">RNA-binding</keyword>
<comment type="similarity">
    <text evidence="1 7">Belongs to the bacterial ribosomal protein bL9 family.</text>
</comment>
<dbReference type="InterPro" id="IPR020069">
    <property type="entry name" value="Ribosomal_bL9_C"/>
</dbReference>
<dbReference type="SUPFAM" id="SSF55658">
    <property type="entry name" value="L9 N-domain-like"/>
    <property type="match status" value="1"/>
</dbReference>
<comment type="function">
    <text evidence="7">Binds to the 23S rRNA.</text>
</comment>
<evidence type="ECO:0000313" key="10">
    <source>
        <dbReference type="Proteomes" id="UP000464378"/>
    </source>
</evidence>
<dbReference type="KEGG" id="tim:GMBLW1_42860"/>
<dbReference type="InterPro" id="IPR000244">
    <property type="entry name" value="Ribosomal_bL9"/>
</dbReference>
<evidence type="ECO:0000256" key="2">
    <source>
        <dbReference type="ARBA" id="ARBA00022730"/>
    </source>
</evidence>
<evidence type="ECO:0000256" key="4">
    <source>
        <dbReference type="ARBA" id="ARBA00022980"/>
    </source>
</evidence>
<dbReference type="Pfam" id="PF03948">
    <property type="entry name" value="Ribosomal_L9_C"/>
    <property type="match status" value="1"/>
</dbReference>
<dbReference type="InterPro" id="IPR036935">
    <property type="entry name" value="Ribosomal_bL9_N_sf"/>
</dbReference>
<evidence type="ECO:0000256" key="1">
    <source>
        <dbReference type="ARBA" id="ARBA00010605"/>
    </source>
</evidence>
<dbReference type="InterPro" id="IPR020594">
    <property type="entry name" value="Ribosomal_bL9_bac/chp"/>
</dbReference>
<dbReference type="SUPFAM" id="SSF55653">
    <property type="entry name" value="Ribosomal protein L9 C-domain"/>
    <property type="match status" value="1"/>
</dbReference>
<keyword evidence="4 7" id="KW-0689">Ribosomal protein</keyword>
<dbReference type="GO" id="GO:0006412">
    <property type="term" value="P:translation"/>
    <property type="evidence" value="ECO:0007669"/>
    <property type="project" value="UniProtKB-UniRule"/>
</dbReference>
<evidence type="ECO:0000256" key="5">
    <source>
        <dbReference type="ARBA" id="ARBA00023274"/>
    </source>
</evidence>
<gene>
    <name evidence="7" type="primary">rplI</name>
    <name evidence="9" type="ORF">GMBLW1_42860</name>
</gene>
<dbReference type="Gene3D" id="3.10.430.100">
    <property type="entry name" value="Ribosomal protein L9, C-terminal domain"/>
    <property type="match status" value="1"/>
</dbReference>
<sequence length="174" mass="19282">MAKVKKRNQVRKGTHGGMQLVLIEDVMHLGRQGDLVEVKPGYGRNFLLPNSLAVVPSEHNIRLLEQYKIKIRKDREARIADLKALAEQIKKNSITISEKAVDGEHLYGSVTSADIAKALKARNLLVETEMVRLTDPIKECGIYEVSLILGYDLDGVTPIESKVQLAVLPDVSGK</sequence>
<dbReference type="InterPro" id="IPR020070">
    <property type="entry name" value="Ribosomal_bL9_N"/>
</dbReference>
<dbReference type="Gene3D" id="3.40.5.10">
    <property type="entry name" value="Ribosomal protein L9, N-terminal domain"/>
    <property type="match status" value="1"/>
</dbReference>
<evidence type="ECO:0000259" key="8">
    <source>
        <dbReference type="PROSITE" id="PS00651"/>
    </source>
</evidence>
<keyword evidence="10" id="KW-1185">Reference proteome</keyword>
<evidence type="ECO:0000256" key="3">
    <source>
        <dbReference type="ARBA" id="ARBA00022884"/>
    </source>
</evidence>
<organism evidence="9">
    <name type="scientific">Tuwongella immobilis</name>
    <dbReference type="NCBI Taxonomy" id="692036"/>
    <lineage>
        <taxon>Bacteria</taxon>
        <taxon>Pseudomonadati</taxon>
        <taxon>Planctomycetota</taxon>
        <taxon>Planctomycetia</taxon>
        <taxon>Gemmatales</taxon>
        <taxon>Gemmataceae</taxon>
        <taxon>Tuwongella</taxon>
    </lineage>
</organism>
<dbReference type="InterPro" id="IPR009027">
    <property type="entry name" value="Ribosomal_bL9/RNase_H1_N"/>
</dbReference>
<evidence type="ECO:0000313" key="9">
    <source>
        <dbReference type="EMBL" id="VIP04907.1"/>
    </source>
</evidence>
<dbReference type="Proteomes" id="UP000464378">
    <property type="component" value="Chromosome"/>
</dbReference>
<dbReference type="EMBL" id="LR586016">
    <property type="protein sequence ID" value="VIP04907.1"/>
    <property type="molecule type" value="Genomic_DNA"/>
</dbReference>
<evidence type="ECO:0000256" key="6">
    <source>
        <dbReference type="ARBA" id="ARBA00035292"/>
    </source>
</evidence>
<dbReference type="RefSeq" id="WP_162659926.1">
    <property type="nucleotide sequence ID" value="NZ_LR593887.1"/>
</dbReference>